<dbReference type="EMBL" id="JACIJJ010000002">
    <property type="protein sequence ID" value="MBB5698424.1"/>
    <property type="molecule type" value="Genomic_DNA"/>
</dbReference>
<protein>
    <recommendedName>
        <fullName evidence="4">TonB C-terminal domain-containing protein</fullName>
    </recommendedName>
</protein>
<feature type="signal peptide" evidence="1">
    <location>
        <begin position="1"/>
        <end position="22"/>
    </location>
</feature>
<evidence type="ECO:0008006" key="4">
    <source>
        <dbReference type="Google" id="ProtNLM"/>
    </source>
</evidence>
<reference evidence="2 3" key="1">
    <citation type="submission" date="2020-08" db="EMBL/GenBank/DDBJ databases">
        <title>Genomic Encyclopedia of Type Strains, Phase IV (KMG-IV): sequencing the most valuable type-strain genomes for metagenomic binning, comparative biology and taxonomic classification.</title>
        <authorList>
            <person name="Goeker M."/>
        </authorList>
    </citation>
    <scope>NUCLEOTIDE SEQUENCE [LARGE SCALE GENOMIC DNA]</scope>
    <source>
        <strain evidence="2 3">DSM 27244</strain>
    </source>
</reference>
<name>A0A7W9APV2_9SPHN</name>
<gene>
    <name evidence="2" type="ORF">FHR19_001769</name>
</gene>
<dbReference type="AlphaFoldDB" id="A0A7W9APV2"/>
<evidence type="ECO:0000313" key="3">
    <source>
        <dbReference type="Proteomes" id="UP000557739"/>
    </source>
</evidence>
<proteinExistence type="predicted"/>
<dbReference type="RefSeq" id="WP_184027072.1">
    <property type="nucleotide sequence ID" value="NZ_JACIJJ010000002.1"/>
</dbReference>
<feature type="chain" id="PRO_5031299880" description="TonB C-terminal domain-containing protein" evidence="1">
    <location>
        <begin position="23"/>
        <end position="261"/>
    </location>
</feature>
<comment type="caution">
    <text evidence="2">The sequence shown here is derived from an EMBL/GenBank/DDBJ whole genome shotgun (WGS) entry which is preliminary data.</text>
</comment>
<dbReference type="Proteomes" id="UP000557739">
    <property type="component" value="Unassembled WGS sequence"/>
</dbReference>
<sequence>MRRRVVLGSVAGLLLSGGVAHAETFDVSAEQASCTVYRQADAGASTPSLVGVRHFIGAPGATLLIAVPPSAAIPMATTRAALSPAGPAIGQVEVAKTAAGAQVFLVPVDPRGGGPLTGRATLSGLSTTPAEIDFDQVGRMIRAGEGCERGLLANWGFGGDAAMRVARLPVPAKAGWPGIDDVPQRDMDSVNGRFTTVAWRVGPDARITDCRVVETSGLARLDTLGCAVLRRKLSYREAARDAQGRPIEAVMVRRIRWGPID</sequence>
<organism evidence="2 3">
    <name type="scientific">Sphingomonas yantingensis</name>
    <dbReference type="NCBI Taxonomy" id="1241761"/>
    <lineage>
        <taxon>Bacteria</taxon>
        <taxon>Pseudomonadati</taxon>
        <taxon>Pseudomonadota</taxon>
        <taxon>Alphaproteobacteria</taxon>
        <taxon>Sphingomonadales</taxon>
        <taxon>Sphingomonadaceae</taxon>
        <taxon>Sphingomonas</taxon>
    </lineage>
</organism>
<keyword evidence="3" id="KW-1185">Reference proteome</keyword>
<keyword evidence="1" id="KW-0732">Signal</keyword>
<evidence type="ECO:0000256" key="1">
    <source>
        <dbReference type="SAM" id="SignalP"/>
    </source>
</evidence>
<accession>A0A7W9APV2</accession>
<evidence type="ECO:0000313" key="2">
    <source>
        <dbReference type="EMBL" id="MBB5698424.1"/>
    </source>
</evidence>